<dbReference type="CDD" id="cd17574">
    <property type="entry name" value="REC_OmpR"/>
    <property type="match status" value="1"/>
</dbReference>
<evidence type="ECO:0000256" key="5">
    <source>
        <dbReference type="ARBA" id="ARBA00023163"/>
    </source>
</evidence>
<dbReference type="EMBL" id="CP048914">
    <property type="protein sequence ID" value="QMS85249.1"/>
    <property type="molecule type" value="Genomic_DNA"/>
</dbReference>
<keyword evidence="4 7" id="KW-0238">DNA-binding</keyword>
<dbReference type="RefSeq" id="WP_258877033.1">
    <property type="nucleotide sequence ID" value="NZ_CP048914.1"/>
</dbReference>
<dbReference type="PANTHER" id="PTHR48111:SF1">
    <property type="entry name" value="TWO-COMPONENT RESPONSE REGULATOR ORR33"/>
    <property type="match status" value="1"/>
</dbReference>
<feature type="domain" description="OmpR/PhoB-type" evidence="9">
    <location>
        <begin position="123"/>
        <end position="223"/>
    </location>
</feature>
<keyword evidence="2" id="KW-0902">Two-component regulatory system</keyword>
<dbReference type="InterPro" id="IPR036388">
    <property type="entry name" value="WH-like_DNA-bd_sf"/>
</dbReference>
<evidence type="ECO:0000259" key="8">
    <source>
        <dbReference type="PROSITE" id="PS50110"/>
    </source>
</evidence>
<dbReference type="PANTHER" id="PTHR48111">
    <property type="entry name" value="REGULATOR OF RPOS"/>
    <property type="match status" value="1"/>
</dbReference>
<dbReference type="SUPFAM" id="SSF52172">
    <property type="entry name" value="CheY-like"/>
    <property type="match status" value="1"/>
</dbReference>
<keyword evidence="3" id="KW-0805">Transcription regulation</keyword>
<feature type="modified residue" description="4-aspartylphosphate" evidence="6">
    <location>
        <position position="52"/>
    </location>
</feature>
<dbReference type="Gene3D" id="3.40.50.2300">
    <property type="match status" value="1"/>
</dbReference>
<evidence type="ECO:0000256" key="7">
    <source>
        <dbReference type="PROSITE-ProRule" id="PRU01091"/>
    </source>
</evidence>
<name>A0A7L7KS56_9MOLU</name>
<dbReference type="Pfam" id="PF00072">
    <property type="entry name" value="Response_reg"/>
    <property type="match status" value="1"/>
</dbReference>
<dbReference type="GO" id="GO:0032993">
    <property type="term" value="C:protein-DNA complex"/>
    <property type="evidence" value="ECO:0007669"/>
    <property type="project" value="TreeGrafter"/>
</dbReference>
<dbReference type="GO" id="GO:0005829">
    <property type="term" value="C:cytosol"/>
    <property type="evidence" value="ECO:0007669"/>
    <property type="project" value="TreeGrafter"/>
</dbReference>
<evidence type="ECO:0000256" key="1">
    <source>
        <dbReference type="ARBA" id="ARBA00022553"/>
    </source>
</evidence>
<organism evidence="10 11">
    <name type="scientific">Candidatus Xianfuyuplasma coldseepsis</name>
    <dbReference type="NCBI Taxonomy" id="2782163"/>
    <lineage>
        <taxon>Bacteria</taxon>
        <taxon>Bacillati</taxon>
        <taxon>Mycoplasmatota</taxon>
        <taxon>Mollicutes</taxon>
        <taxon>Candidatus Izemoplasmatales</taxon>
        <taxon>Candidatus Izemoplasmataceae</taxon>
        <taxon>Candidatus Xianfuyuplasma</taxon>
    </lineage>
</organism>
<dbReference type="InterPro" id="IPR001867">
    <property type="entry name" value="OmpR/PhoB-type_DNA-bd"/>
</dbReference>
<evidence type="ECO:0000313" key="10">
    <source>
        <dbReference type="EMBL" id="QMS85249.1"/>
    </source>
</evidence>
<keyword evidence="11" id="KW-1185">Reference proteome</keyword>
<protein>
    <submittedName>
        <fullName evidence="10">Response regulator transcription factor</fullName>
    </submittedName>
</protein>
<dbReference type="AlphaFoldDB" id="A0A7L7KS56"/>
<feature type="domain" description="Response regulatory" evidence="8">
    <location>
        <begin position="3"/>
        <end position="116"/>
    </location>
</feature>
<accession>A0A7L7KS56</accession>
<dbReference type="GO" id="GO:0006355">
    <property type="term" value="P:regulation of DNA-templated transcription"/>
    <property type="evidence" value="ECO:0007669"/>
    <property type="project" value="InterPro"/>
</dbReference>
<evidence type="ECO:0000259" key="9">
    <source>
        <dbReference type="PROSITE" id="PS51755"/>
    </source>
</evidence>
<dbReference type="Proteomes" id="UP000514720">
    <property type="component" value="Chromosome"/>
</dbReference>
<dbReference type="GO" id="GO:0000156">
    <property type="term" value="F:phosphorelay response regulator activity"/>
    <property type="evidence" value="ECO:0007669"/>
    <property type="project" value="TreeGrafter"/>
</dbReference>
<evidence type="ECO:0000313" key="11">
    <source>
        <dbReference type="Proteomes" id="UP000514720"/>
    </source>
</evidence>
<feature type="DNA-binding region" description="OmpR/PhoB-type" evidence="7">
    <location>
        <begin position="123"/>
        <end position="223"/>
    </location>
</feature>
<evidence type="ECO:0000256" key="4">
    <source>
        <dbReference type="ARBA" id="ARBA00023125"/>
    </source>
</evidence>
<dbReference type="SMART" id="SM00862">
    <property type="entry name" value="Trans_reg_C"/>
    <property type="match status" value="1"/>
</dbReference>
<dbReference type="KEGG" id="xcl:G4Z02_05630"/>
<dbReference type="CDD" id="cd00383">
    <property type="entry name" value="trans_reg_C"/>
    <property type="match status" value="1"/>
</dbReference>
<evidence type="ECO:0000256" key="6">
    <source>
        <dbReference type="PROSITE-ProRule" id="PRU00169"/>
    </source>
</evidence>
<sequence length="227" mass="26427">MRNILVLEDNKDINKVITNLLTKAGYKVFSTFNAFDALEVFKQNKIECILTDLMLPIMSGEEFIQEIRKESNVHIIIISAKTTNPDKLEGLKKGADDYLFKPFLEDEVLIKIENLFIKKDYQENIKTFNDKEVVFVEGKPELVLSNKVVSLTTVEYQMVRLLIQENNKVITRDQFMDVLYAFGDEVFDRVIDVHIRNIRKKIKKVYNKEIIKTVYGLGYSFIGDLDE</sequence>
<dbReference type="InterPro" id="IPR039420">
    <property type="entry name" value="WalR-like"/>
</dbReference>
<dbReference type="PROSITE" id="PS51755">
    <property type="entry name" value="OMPR_PHOB"/>
    <property type="match status" value="1"/>
</dbReference>
<evidence type="ECO:0000256" key="2">
    <source>
        <dbReference type="ARBA" id="ARBA00023012"/>
    </source>
</evidence>
<dbReference type="GO" id="GO:0000976">
    <property type="term" value="F:transcription cis-regulatory region binding"/>
    <property type="evidence" value="ECO:0007669"/>
    <property type="project" value="TreeGrafter"/>
</dbReference>
<keyword evidence="1 6" id="KW-0597">Phosphoprotein</keyword>
<dbReference type="Gene3D" id="1.10.10.10">
    <property type="entry name" value="Winged helix-like DNA-binding domain superfamily/Winged helix DNA-binding domain"/>
    <property type="match status" value="1"/>
</dbReference>
<reference evidence="10 11" key="1">
    <citation type="submission" date="2020-02" db="EMBL/GenBank/DDBJ databases">
        <authorList>
            <person name="Zheng R.K."/>
            <person name="Sun C.M."/>
        </authorList>
    </citation>
    <scope>NUCLEOTIDE SEQUENCE [LARGE SCALE GENOMIC DNA]</scope>
    <source>
        <strain evidence="11">zrk13</strain>
    </source>
</reference>
<dbReference type="Pfam" id="PF00486">
    <property type="entry name" value="Trans_reg_C"/>
    <property type="match status" value="1"/>
</dbReference>
<dbReference type="InterPro" id="IPR001789">
    <property type="entry name" value="Sig_transdc_resp-reg_receiver"/>
</dbReference>
<keyword evidence="5" id="KW-0804">Transcription</keyword>
<evidence type="ECO:0000256" key="3">
    <source>
        <dbReference type="ARBA" id="ARBA00023015"/>
    </source>
</evidence>
<dbReference type="InterPro" id="IPR011006">
    <property type="entry name" value="CheY-like_superfamily"/>
</dbReference>
<dbReference type="SMART" id="SM00448">
    <property type="entry name" value="REC"/>
    <property type="match status" value="1"/>
</dbReference>
<gene>
    <name evidence="10" type="ORF">G4Z02_05630</name>
</gene>
<dbReference type="PROSITE" id="PS50110">
    <property type="entry name" value="RESPONSE_REGULATORY"/>
    <property type="match status" value="1"/>
</dbReference>
<proteinExistence type="predicted"/>